<feature type="transmembrane region" description="Helical" evidence="1">
    <location>
        <begin position="30"/>
        <end position="49"/>
    </location>
</feature>
<organism evidence="2 3">
    <name type="scientific">Halteria grandinella</name>
    <dbReference type="NCBI Taxonomy" id="5974"/>
    <lineage>
        <taxon>Eukaryota</taxon>
        <taxon>Sar</taxon>
        <taxon>Alveolata</taxon>
        <taxon>Ciliophora</taxon>
        <taxon>Intramacronucleata</taxon>
        <taxon>Spirotrichea</taxon>
        <taxon>Stichotrichia</taxon>
        <taxon>Sporadotrichida</taxon>
        <taxon>Halteriidae</taxon>
        <taxon>Halteria</taxon>
    </lineage>
</organism>
<reference evidence="2" key="1">
    <citation type="submission" date="2019-06" db="EMBL/GenBank/DDBJ databases">
        <authorList>
            <person name="Zheng W."/>
        </authorList>
    </citation>
    <scope>NUCLEOTIDE SEQUENCE</scope>
    <source>
        <strain evidence="2">QDHG01</strain>
    </source>
</reference>
<dbReference type="Proteomes" id="UP000785679">
    <property type="component" value="Unassembled WGS sequence"/>
</dbReference>
<keyword evidence="1" id="KW-0472">Membrane</keyword>
<gene>
    <name evidence="2" type="ORF">FGO68_gene15495</name>
</gene>
<evidence type="ECO:0000313" key="3">
    <source>
        <dbReference type="Proteomes" id="UP000785679"/>
    </source>
</evidence>
<dbReference type="EMBL" id="RRYP01000646">
    <property type="protein sequence ID" value="TNV87067.1"/>
    <property type="molecule type" value="Genomic_DNA"/>
</dbReference>
<keyword evidence="1" id="KW-0812">Transmembrane</keyword>
<keyword evidence="3" id="KW-1185">Reference proteome</keyword>
<accession>A0A8J8P2Y0</accession>
<dbReference type="AlphaFoldDB" id="A0A8J8P2Y0"/>
<sequence>MSDCVNSSLVICLRPSVYYLRSPLSDSACFLFSTLNFHMISIIFYCSFFTRTSLTSSLLAWPQSSFS</sequence>
<keyword evidence="1" id="KW-1133">Transmembrane helix</keyword>
<comment type="caution">
    <text evidence="2">The sequence shown here is derived from an EMBL/GenBank/DDBJ whole genome shotgun (WGS) entry which is preliminary data.</text>
</comment>
<name>A0A8J8P2Y0_HALGN</name>
<proteinExistence type="predicted"/>
<evidence type="ECO:0000313" key="2">
    <source>
        <dbReference type="EMBL" id="TNV87067.1"/>
    </source>
</evidence>
<protein>
    <submittedName>
        <fullName evidence="2">Uncharacterized protein</fullName>
    </submittedName>
</protein>
<evidence type="ECO:0000256" key="1">
    <source>
        <dbReference type="SAM" id="Phobius"/>
    </source>
</evidence>